<evidence type="ECO:0000256" key="7">
    <source>
        <dbReference type="ARBA" id="ARBA00023291"/>
    </source>
</evidence>
<comment type="cofactor">
    <cofactor evidence="1">
        <name>[3Fe-4S] cluster</name>
        <dbReference type="ChEBI" id="CHEBI:21137"/>
    </cofactor>
</comment>
<dbReference type="InterPro" id="IPR017896">
    <property type="entry name" value="4Fe4S_Fe-S-bd"/>
</dbReference>
<comment type="function">
    <text evidence="8">Ferredoxins are iron-sulfur proteins that transfer electrons in a wide variety of metabolic reactions.</text>
</comment>
<dbReference type="AlphaFoldDB" id="A0A1G9L5P5"/>
<dbReference type="PROSITE" id="PS51379">
    <property type="entry name" value="4FE4S_FER_2"/>
    <property type="match status" value="1"/>
</dbReference>
<reference evidence="11" key="1">
    <citation type="submission" date="2016-10" db="EMBL/GenBank/DDBJ databases">
        <authorList>
            <person name="Varghese N."/>
            <person name="Submissions S."/>
        </authorList>
    </citation>
    <scope>NUCLEOTIDE SEQUENCE [LARGE SCALE GENOMIC DNA]</scope>
    <source>
        <strain evidence="11">DSM 45419</strain>
    </source>
</reference>
<proteinExistence type="predicted"/>
<feature type="domain" description="4Fe-4S ferredoxin-type" evidence="9">
    <location>
        <begin position="1"/>
        <end position="29"/>
    </location>
</feature>
<organism evidence="10 11">
    <name type="scientific">Geodermatophilus siccatus</name>
    <dbReference type="NCBI Taxonomy" id="1137991"/>
    <lineage>
        <taxon>Bacteria</taxon>
        <taxon>Bacillati</taxon>
        <taxon>Actinomycetota</taxon>
        <taxon>Actinomycetes</taxon>
        <taxon>Geodermatophilales</taxon>
        <taxon>Geodermatophilaceae</taxon>
        <taxon>Geodermatophilus</taxon>
    </lineage>
</organism>
<dbReference type="STRING" id="1137991.SAMN05660642_00283"/>
<dbReference type="InterPro" id="IPR051269">
    <property type="entry name" value="Fe-S_cluster_ET"/>
</dbReference>
<dbReference type="PRINTS" id="PR00352">
    <property type="entry name" value="3FE4SFRDOXIN"/>
</dbReference>
<evidence type="ECO:0000256" key="3">
    <source>
        <dbReference type="ARBA" id="ARBA00022723"/>
    </source>
</evidence>
<dbReference type="GO" id="GO:0005506">
    <property type="term" value="F:iron ion binding"/>
    <property type="evidence" value="ECO:0007669"/>
    <property type="project" value="UniProtKB-UniRule"/>
</dbReference>
<keyword evidence="2 8" id="KW-0813">Transport</keyword>
<evidence type="ECO:0000313" key="11">
    <source>
        <dbReference type="Proteomes" id="UP000198680"/>
    </source>
</evidence>
<dbReference type="RefSeq" id="WP_091212823.1">
    <property type="nucleotide sequence ID" value="NZ_FNHE01000001.1"/>
</dbReference>
<dbReference type="SUPFAM" id="SSF54862">
    <property type="entry name" value="4Fe-4S ferredoxins"/>
    <property type="match status" value="1"/>
</dbReference>
<evidence type="ECO:0000313" key="10">
    <source>
        <dbReference type="EMBL" id="SDL57146.1"/>
    </source>
</evidence>
<dbReference type="OrthoDB" id="14703at2"/>
<sequence length="63" mass="6497">MRVEADLDVCVGSGTCELLAPDVFEVGEDGVVRVLRPQPGQADEDAVRDAVAQCPTGALGLAD</sequence>
<keyword evidence="7" id="KW-0003">3Fe-4S</keyword>
<keyword evidence="3 8" id="KW-0479">Metal-binding</keyword>
<dbReference type="GO" id="GO:0009055">
    <property type="term" value="F:electron transfer activity"/>
    <property type="evidence" value="ECO:0007669"/>
    <property type="project" value="UniProtKB-UniRule"/>
</dbReference>
<dbReference type="PANTHER" id="PTHR36923:SF3">
    <property type="entry name" value="FERREDOXIN"/>
    <property type="match status" value="1"/>
</dbReference>
<evidence type="ECO:0000259" key="9">
    <source>
        <dbReference type="PROSITE" id="PS51379"/>
    </source>
</evidence>
<keyword evidence="4 8" id="KW-0249">Electron transport</keyword>
<dbReference type="InterPro" id="IPR001080">
    <property type="entry name" value="3Fe4S_ferredoxin"/>
</dbReference>
<accession>A0A1G9L5P5</accession>
<keyword evidence="6 8" id="KW-0411">Iron-sulfur</keyword>
<gene>
    <name evidence="10" type="ORF">SAMN05660642_00283</name>
</gene>
<evidence type="ECO:0000256" key="8">
    <source>
        <dbReference type="RuleBase" id="RU368020"/>
    </source>
</evidence>
<dbReference type="EMBL" id="FNHE01000001">
    <property type="protein sequence ID" value="SDL57146.1"/>
    <property type="molecule type" value="Genomic_DNA"/>
</dbReference>
<evidence type="ECO:0000256" key="5">
    <source>
        <dbReference type="ARBA" id="ARBA00023004"/>
    </source>
</evidence>
<name>A0A1G9L5P5_9ACTN</name>
<keyword evidence="11" id="KW-1185">Reference proteome</keyword>
<protein>
    <recommendedName>
        <fullName evidence="8">Ferredoxin</fullName>
    </recommendedName>
</protein>
<keyword evidence="5 8" id="KW-0408">Iron</keyword>
<evidence type="ECO:0000256" key="6">
    <source>
        <dbReference type="ARBA" id="ARBA00023014"/>
    </source>
</evidence>
<evidence type="ECO:0000256" key="2">
    <source>
        <dbReference type="ARBA" id="ARBA00022448"/>
    </source>
</evidence>
<evidence type="ECO:0000256" key="1">
    <source>
        <dbReference type="ARBA" id="ARBA00001927"/>
    </source>
</evidence>
<dbReference type="Proteomes" id="UP000198680">
    <property type="component" value="Unassembled WGS sequence"/>
</dbReference>
<dbReference type="Gene3D" id="3.30.70.20">
    <property type="match status" value="1"/>
</dbReference>
<dbReference type="Pfam" id="PF13370">
    <property type="entry name" value="Fer4_13"/>
    <property type="match status" value="1"/>
</dbReference>
<evidence type="ECO:0000256" key="4">
    <source>
        <dbReference type="ARBA" id="ARBA00022982"/>
    </source>
</evidence>
<dbReference type="PANTHER" id="PTHR36923">
    <property type="entry name" value="FERREDOXIN"/>
    <property type="match status" value="1"/>
</dbReference>
<dbReference type="GO" id="GO:0051538">
    <property type="term" value="F:3 iron, 4 sulfur cluster binding"/>
    <property type="evidence" value="ECO:0007669"/>
    <property type="project" value="UniProtKB-KW"/>
</dbReference>